<dbReference type="SUPFAM" id="SSF57701">
    <property type="entry name" value="Zn2/Cys6 DNA-binding domain"/>
    <property type="match status" value="1"/>
</dbReference>
<dbReference type="EMBL" id="JYKN01001580">
    <property type="protein sequence ID" value="KKK19865.1"/>
    <property type="molecule type" value="Genomic_DNA"/>
</dbReference>
<feature type="transmembrane region" description="Helical" evidence="11">
    <location>
        <begin position="859"/>
        <end position="878"/>
    </location>
</feature>
<dbReference type="Proteomes" id="UP000034947">
    <property type="component" value="Unassembled WGS sequence"/>
</dbReference>
<feature type="transmembrane region" description="Helical" evidence="11">
    <location>
        <begin position="1069"/>
        <end position="1089"/>
    </location>
</feature>
<dbReference type="PROSITE" id="PS50048">
    <property type="entry name" value="ZN2_CY6_FUNGAL_2"/>
    <property type="match status" value="1"/>
</dbReference>
<dbReference type="InterPro" id="IPR036259">
    <property type="entry name" value="MFS_trans_sf"/>
</dbReference>
<accession>A0A0F8WQD3</accession>
<dbReference type="Pfam" id="PF07690">
    <property type="entry name" value="MFS_1"/>
    <property type="match status" value="1"/>
</dbReference>
<evidence type="ECO:0000256" key="11">
    <source>
        <dbReference type="SAM" id="Phobius"/>
    </source>
</evidence>
<dbReference type="AlphaFoldDB" id="A0A0F8WQD3"/>
<dbReference type="Pfam" id="PF00172">
    <property type="entry name" value="Zn_clus"/>
    <property type="match status" value="1"/>
</dbReference>
<feature type="transmembrane region" description="Helical" evidence="11">
    <location>
        <begin position="969"/>
        <end position="990"/>
    </location>
</feature>
<evidence type="ECO:0000256" key="3">
    <source>
        <dbReference type="ARBA" id="ARBA00022692"/>
    </source>
</evidence>
<feature type="transmembrane region" description="Helical" evidence="11">
    <location>
        <begin position="1036"/>
        <end position="1062"/>
    </location>
</feature>
<dbReference type="GO" id="GO:0005886">
    <property type="term" value="C:plasma membrane"/>
    <property type="evidence" value="ECO:0007669"/>
    <property type="project" value="UniProtKB-SubCell"/>
</dbReference>
<dbReference type="PANTHER" id="PTHR23502">
    <property type="entry name" value="MAJOR FACILITATOR SUPERFAMILY"/>
    <property type="match status" value="1"/>
</dbReference>
<dbReference type="CDD" id="cd12148">
    <property type="entry name" value="fungal_TF_MHR"/>
    <property type="match status" value="1"/>
</dbReference>
<dbReference type="OrthoDB" id="4454541at2759"/>
<keyword evidence="7 11" id="KW-0472">Membrane</keyword>
<dbReference type="GO" id="GO:0003677">
    <property type="term" value="F:DNA binding"/>
    <property type="evidence" value="ECO:0007669"/>
    <property type="project" value="UniProtKB-KW"/>
</dbReference>
<keyword evidence="4 11" id="KW-1133">Transmembrane helix</keyword>
<comment type="caution">
    <text evidence="14">The sequence shown here is derived from an EMBL/GenBank/DDBJ whole genome shotgun (WGS) entry which is preliminary data.</text>
</comment>
<gene>
    <name evidence="14" type="ORF">AOCH_000561</name>
</gene>
<evidence type="ECO:0000256" key="4">
    <source>
        <dbReference type="ARBA" id="ARBA00022989"/>
    </source>
</evidence>
<dbReference type="GO" id="GO:0008270">
    <property type="term" value="F:zinc ion binding"/>
    <property type="evidence" value="ECO:0007669"/>
    <property type="project" value="InterPro"/>
</dbReference>
<evidence type="ECO:0000259" key="13">
    <source>
        <dbReference type="PROSITE" id="PS50850"/>
    </source>
</evidence>
<dbReference type="Gene3D" id="4.10.240.10">
    <property type="entry name" value="Zn(2)-C6 fungal-type DNA-binding domain"/>
    <property type="match status" value="1"/>
</dbReference>
<dbReference type="CDD" id="cd00067">
    <property type="entry name" value="GAL4"/>
    <property type="match status" value="1"/>
</dbReference>
<dbReference type="GO" id="GO:0000981">
    <property type="term" value="F:DNA-binding transcription factor activity, RNA polymerase II-specific"/>
    <property type="evidence" value="ECO:0007669"/>
    <property type="project" value="InterPro"/>
</dbReference>
<dbReference type="InterPro" id="IPR036864">
    <property type="entry name" value="Zn2-C6_fun-type_DNA-bd_sf"/>
</dbReference>
<evidence type="ECO:0000256" key="5">
    <source>
        <dbReference type="ARBA" id="ARBA00023015"/>
    </source>
</evidence>
<evidence type="ECO:0000256" key="10">
    <source>
        <dbReference type="SAM" id="MobiDB-lite"/>
    </source>
</evidence>
<feature type="transmembrane region" description="Helical" evidence="11">
    <location>
        <begin position="830"/>
        <end position="847"/>
    </location>
</feature>
<dbReference type="Gene3D" id="1.20.1250.20">
    <property type="entry name" value="MFS general substrate transporter like domains"/>
    <property type="match status" value="1"/>
</dbReference>
<feature type="transmembrane region" description="Helical" evidence="11">
    <location>
        <begin position="1011"/>
        <end position="1030"/>
    </location>
</feature>
<evidence type="ECO:0000256" key="2">
    <source>
        <dbReference type="ARBA" id="ARBA00008335"/>
    </source>
</evidence>
<evidence type="ECO:0000256" key="6">
    <source>
        <dbReference type="ARBA" id="ARBA00023125"/>
    </source>
</evidence>
<name>A0A0F8WQD3_9EURO</name>
<keyword evidence="8" id="KW-0804">Transcription</keyword>
<evidence type="ECO:0000256" key="7">
    <source>
        <dbReference type="ARBA" id="ARBA00023136"/>
    </source>
</evidence>
<keyword evidence="9" id="KW-0539">Nucleus</keyword>
<reference evidence="14 15" key="1">
    <citation type="submission" date="2015-02" db="EMBL/GenBank/DDBJ databases">
        <title>Draft Genome Sequences of Two Closely-Related Aflatoxigenic Aspergillus Species Obtained from the Cote d'Ivoire.</title>
        <authorList>
            <person name="Moore G.G."/>
            <person name="Beltz S.B."/>
            <person name="Mack B.M."/>
        </authorList>
    </citation>
    <scope>NUCLEOTIDE SEQUENCE [LARGE SCALE GENOMIC DNA]</scope>
    <source>
        <strain evidence="14 15">SRRC1432</strain>
    </source>
</reference>
<evidence type="ECO:0008006" key="16">
    <source>
        <dbReference type="Google" id="ProtNLM"/>
    </source>
</evidence>
<feature type="transmembrane region" description="Helical" evidence="11">
    <location>
        <begin position="1101"/>
        <end position="1125"/>
    </location>
</feature>
<feature type="transmembrane region" description="Helical" evidence="11">
    <location>
        <begin position="796"/>
        <end position="818"/>
    </location>
</feature>
<keyword evidence="5" id="KW-0805">Transcription regulation</keyword>
<dbReference type="PROSITE" id="PS50850">
    <property type="entry name" value="MFS"/>
    <property type="match status" value="1"/>
</dbReference>
<evidence type="ECO:0000313" key="15">
    <source>
        <dbReference type="Proteomes" id="UP000034947"/>
    </source>
</evidence>
<feature type="domain" description="Zn(2)-C6 fungal-type" evidence="12">
    <location>
        <begin position="22"/>
        <end position="53"/>
    </location>
</feature>
<feature type="transmembrane region" description="Helical" evidence="11">
    <location>
        <begin position="771"/>
        <end position="790"/>
    </location>
</feature>
<feature type="compositionally biased region" description="Basic and acidic residues" evidence="10">
    <location>
        <begin position="1158"/>
        <end position="1172"/>
    </location>
</feature>
<dbReference type="FunFam" id="1.20.1250.20:FF:000082">
    <property type="entry name" value="MFS multidrug transporter, putative"/>
    <property type="match status" value="1"/>
</dbReference>
<feature type="domain" description="Major facilitator superfamily (MFS) profile" evidence="13">
    <location>
        <begin position="704"/>
        <end position="1128"/>
    </location>
</feature>
<evidence type="ECO:0000259" key="12">
    <source>
        <dbReference type="PROSITE" id="PS50048"/>
    </source>
</evidence>
<evidence type="ECO:0000256" key="1">
    <source>
        <dbReference type="ARBA" id="ARBA00004651"/>
    </source>
</evidence>
<dbReference type="CDD" id="cd17323">
    <property type="entry name" value="MFS_Tpo1_MDR_like"/>
    <property type="match status" value="1"/>
</dbReference>
<evidence type="ECO:0000256" key="9">
    <source>
        <dbReference type="ARBA" id="ARBA00023242"/>
    </source>
</evidence>
<feature type="transmembrane region" description="Helical" evidence="11">
    <location>
        <begin position="741"/>
        <end position="759"/>
    </location>
</feature>
<feature type="transmembrane region" description="Helical" evidence="11">
    <location>
        <begin position="925"/>
        <end position="949"/>
    </location>
</feature>
<proteinExistence type="inferred from homology"/>
<comment type="subcellular location">
    <subcellularLocation>
        <location evidence="1">Cell membrane</location>
        <topology evidence="1">Multi-pass membrane protein</topology>
    </subcellularLocation>
</comment>
<protein>
    <recommendedName>
        <fullName evidence="16">Zn(2)-C6 fungal-type domain-containing protein</fullName>
    </recommendedName>
</protein>
<evidence type="ECO:0000256" key="8">
    <source>
        <dbReference type="ARBA" id="ARBA00023163"/>
    </source>
</evidence>
<feature type="region of interest" description="Disordered" evidence="10">
    <location>
        <begin position="1148"/>
        <end position="1172"/>
    </location>
</feature>
<sequence length="1172" mass="130689">MREQSSYSIKLPETPRARLLKACRWCRKQKMRCDARTQMPCTRCQTTGHECILDSIDSPRRSERTSHASQSALIRSGFEALASGSPALSAPCTTSISATNNQSGGIELEQFSPQDMIAPQSAMHSMSLSLQERHDPIFMGESDVADPRGDIIARGIVSEEQARGIYERFMNGSKNFLPLFDPIRDTFDSIRSRSLFCFTVIIYLASRAVPDLQGNIYLQRVLQDEAQRLAEDSFFERPTKLETVQGMILLAAYSEKTWFSTALILRTALDSGLEKSLDTLLAHTPTPRSYLSATMEDRKLVWQTRTWLISFTLELDVASGTGRKSRLKEVDNVKLRKFLEYPLSLPSDMRTVSIIELHQLRARSRHIIESTTAGPLTTTELPAIMCRLQEWWNNWDEIHGHNGFHPGAFQRSSLKLMLNYAKVFVLCVTIARIQKLQQLSDGISDVDPEVVLNLWKSLVEVVTSQLNLLVTESAYRCQITWSPTYPALTIAFITTFAIRLTRWHPTLLDQNLVLQRVRQICEYIKRPPYPDIHRTVSIFVNYAEALLAERGTPANNPSVQSGTAVPLSEGSRQPDVTNLPRPDFDPTELLHDQLRSSNLRRDRDTDVTASSDNGRTADSRPEPVLPRLLGGMNVPNWTLSTSIADSFDLFEEGQTDVGKPSTSPKSTSQTYTTAVIPSCTKVIGFEDCPKENPKNWSSKKKCYIVFVTLLSVMNSGVSSSLPSNAVPLILKDFNVTDTVKGNLPTAVFLFGYMFGPIVWSPLSETVGRRTVLIPTFFVFCLFTLACALAPNWPALLFFRFVCGTMVVAPQTVVGGVYADMFDLRPRGRVMAFYMACSSFGPILGPIISGFTSESHGWRWTFWIDLMCAGGTMLGLLFIPETFGPVILKRRAAELSKISGENVVAPTLGVNSTDILTMLKRPLDMFLWEPIISSTSIYISLAYGLIFFYFQAYPIILPEVYNFSIKTTSLGLVPLGIGACTTGLAALWWDLKYDQAKATNKPWNFSPELHRLPLSCIGSICIVISLLWLAWTARPDIHWAVPLASGLVFGFGYQTIFISLLTYVTDAYKIYSASALAASVIVRSILGALLPFAAKPMYSTLGIAWATSLVGFISLACVPIPFILLYKGDWIRARSKFCQMLTKNEWAEFGASGPESDGEGMRERQGGEKKEEC</sequence>
<keyword evidence="3 11" id="KW-0812">Transmembrane</keyword>
<feature type="compositionally biased region" description="Polar residues" evidence="10">
    <location>
        <begin position="553"/>
        <end position="563"/>
    </location>
</feature>
<feature type="compositionally biased region" description="Basic and acidic residues" evidence="10">
    <location>
        <begin position="582"/>
        <end position="606"/>
    </location>
</feature>
<dbReference type="SUPFAM" id="SSF103473">
    <property type="entry name" value="MFS general substrate transporter"/>
    <property type="match status" value="1"/>
</dbReference>
<keyword evidence="15" id="KW-1185">Reference proteome</keyword>
<organism evidence="14 15">
    <name type="scientific">Aspergillus ochraceoroseus</name>
    <dbReference type="NCBI Taxonomy" id="138278"/>
    <lineage>
        <taxon>Eukaryota</taxon>
        <taxon>Fungi</taxon>
        <taxon>Dikarya</taxon>
        <taxon>Ascomycota</taxon>
        <taxon>Pezizomycotina</taxon>
        <taxon>Eurotiomycetes</taxon>
        <taxon>Eurotiomycetidae</taxon>
        <taxon>Eurotiales</taxon>
        <taxon>Aspergillaceae</taxon>
        <taxon>Aspergillus</taxon>
        <taxon>Aspergillus subgen. Nidulantes</taxon>
    </lineage>
</organism>
<dbReference type="SMART" id="SM00066">
    <property type="entry name" value="GAL4"/>
    <property type="match status" value="1"/>
</dbReference>
<dbReference type="InterPro" id="IPR001138">
    <property type="entry name" value="Zn2Cys6_DnaBD"/>
</dbReference>
<dbReference type="PROSITE" id="PS00463">
    <property type="entry name" value="ZN2_CY6_FUNGAL_1"/>
    <property type="match status" value="1"/>
</dbReference>
<dbReference type="InterPro" id="IPR011701">
    <property type="entry name" value="MFS"/>
</dbReference>
<dbReference type="InterPro" id="IPR020846">
    <property type="entry name" value="MFS_dom"/>
</dbReference>
<dbReference type="GO" id="GO:0022857">
    <property type="term" value="F:transmembrane transporter activity"/>
    <property type="evidence" value="ECO:0007669"/>
    <property type="project" value="InterPro"/>
</dbReference>
<feature type="region of interest" description="Disordered" evidence="10">
    <location>
        <begin position="552"/>
        <end position="627"/>
    </location>
</feature>
<dbReference type="PANTHER" id="PTHR23502:SF74">
    <property type="entry name" value="MAJOR FACILITATOR SUPERFAMILY (MFS) PROFILE DOMAIN-CONTAINING PROTEIN"/>
    <property type="match status" value="1"/>
</dbReference>
<keyword evidence="6" id="KW-0238">DNA-binding</keyword>
<comment type="similarity">
    <text evidence="2">Belongs to the major facilitator superfamily.</text>
</comment>
<dbReference type="VEuPathDB" id="FungiDB:P175DRAFT_0557906"/>
<dbReference type="VEuPathDB" id="FungiDB:P175DRAFT_0493519"/>
<evidence type="ECO:0000313" key="14">
    <source>
        <dbReference type="EMBL" id="KKK19865.1"/>
    </source>
</evidence>